<dbReference type="PROSITE" id="PS51198">
    <property type="entry name" value="UVRD_HELICASE_ATP_BIND"/>
    <property type="match status" value="1"/>
</dbReference>
<evidence type="ECO:0000256" key="10">
    <source>
        <dbReference type="ARBA" id="ARBA00023235"/>
    </source>
</evidence>
<dbReference type="InterPro" id="IPR014016">
    <property type="entry name" value="UvrD-like_ATP-bd"/>
</dbReference>
<dbReference type="EC" id="5.6.2.4" evidence="12"/>
<evidence type="ECO:0000313" key="20">
    <source>
        <dbReference type="Proteomes" id="UP000186165"/>
    </source>
</evidence>
<evidence type="ECO:0000256" key="12">
    <source>
        <dbReference type="ARBA" id="ARBA00034808"/>
    </source>
</evidence>
<dbReference type="GO" id="GO:0005524">
    <property type="term" value="F:ATP binding"/>
    <property type="evidence" value="ECO:0007669"/>
    <property type="project" value="UniProtKB-UniRule"/>
</dbReference>
<dbReference type="RefSeq" id="WP_071933142.1">
    <property type="nucleotide sequence ID" value="NZ_CP016804.1"/>
</dbReference>
<organism evidence="19 20">
    <name type="scientific">Halodesulfurarchaeum formicicum</name>
    <dbReference type="NCBI Taxonomy" id="1873524"/>
    <lineage>
        <taxon>Archaea</taxon>
        <taxon>Methanobacteriati</taxon>
        <taxon>Methanobacteriota</taxon>
        <taxon>Stenosarchaea group</taxon>
        <taxon>Halobacteria</taxon>
        <taxon>Halobacteriales</taxon>
        <taxon>Halobacteriaceae</taxon>
        <taxon>Halodesulfurarchaeum</taxon>
    </lineage>
</organism>
<reference evidence="20" key="1">
    <citation type="submission" date="2016-08" db="EMBL/GenBank/DDBJ databases">
        <title>Discovery of first anaerobic lithoheterotrophic haloarchae widely represented in hypersaline habitats.</title>
        <authorList>
            <person name="Sorokin D.Y."/>
            <person name="Kublanov I.V."/>
            <person name="Roman P."/>
            <person name="Sinninghe Damste J.S."/>
            <person name="Golyshin P.N."/>
            <person name="Rojo D."/>
            <person name="Ciordia S."/>
            <person name="Mena Md.C."/>
            <person name="Ferrer M."/>
            <person name="Smedile F."/>
            <person name="Messina E."/>
            <person name="La Cono V."/>
            <person name="Yakimov M.M."/>
        </authorList>
    </citation>
    <scope>NUCLEOTIDE SEQUENCE [LARGE SCALE GENOMIC DNA]</scope>
    <source>
        <strain evidence="20">HSR6</strain>
    </source>
</reference>
<name>A0A1J1AC40_9EURY</name>
<feature type="coiled-coil region" evidence="15">
    <location>
        <begin position="281"/>
        <end position="308"/>
    </location>
</feature>
<keyword evidence="4 14" id="KW-0378">Hydrolase</keyword>
<evidence type="ECO:0000313" key="19">
    <source>
        <dbReference type="EMBL" id="APE95714.1"/>
    </source>
</evidence>
<evidence type="ECO:0000259" key="18">
    <source>
        <dbReference type="PROSITE" id="PS51217"/>
    </source>
</evidence>
<evidence type="ECO:0000256" key="13">
    <source>
        <dbReference type="ARBA" id="ARBA00048988"/>
    </source>
</evidence>
<feature type="region of interest" description="Disordered" evidence="16">
    <location>
        <begin position="886"/>
        <end position="948"/>
    </location>
</feature>
<evidence type="ECO:0000256" key="4">
    <source>
        <dbReference type="ARBA" id="ARBA00022801"/>
    </source>
</evidence>
<dbReference type="GO" id="GO:0043138">
    <property type="term" value="F:3'-5' DNA helicase activity"/>
    <property type="evidence" value="ECO:0007669"/>
    <property type="project" value="UniProtKB-EC"/>
</dbReference>
<dbReference type="PANTHER" id="PTHR11070">
    <property type="entry name" value="UVRD / RECB / PCRA DNA HELICASE FAMILY MEMBER"/>
    <property type="match status" value="1"/>
</dbReference>
<evidence type="ECO:0000256" key="9">
    <source>
        <dbReference type="ARBA" id="ARBA00023204"/>
    </source>
</evidence>
<evidence type="ECO:0000256" key="11">
    <source>
        <dbReference type="ARBA" id="ARBA00034617"/>
    </source>
</evidence>
<dbReference type="SUPFAM" id="SSF52540">
    <property type="entry name" value="P-loop containing nucleoside triphosphate hydrolases"/>
    <property type="match status" value="1"/>
</dbReference>
<dbReference type="Gene3D" id="1.10.486.10">
    <property type="entry name" value="PCRA, domain 4"/>
    <property type="match status" value="1"/>
</dbReference>
<dbReference type="EMBL" id="CP016804">
    <property type="protein sequence ID" value="APE95714.1"/>
    <property type="molecule type" value="Genomic_DNA"/>
</dbReference>
<keyword evidence="8" id="KW-0238">DNA-binding</keyword>
<evidence type="ECO:0000256" key="6">
    <source>
        <dbReference type="ARBA" id="ARBA00022839"/>
    </source>
</evidence>
<keyword evidence="3" id="KW-0227">DNA damage</keyword>
<dbReference type="GO" id="GO:0003677">
    <property type="term" value="F:DNA binding"/>
    <property type="evidence" value="ECO:0007669"/>
    <property type="project" value="UniProtKB-KW"/>
</dbReference>
<keyword evidence="6" id="KW-0269">Exonuclease</keyword>
<dbReference type="Pfam" id="PF00580">
    <property type="entry name" value="UvrD-helicase"/>
    <property type="match status" value="1"/>
</dbReference>
<evidence type="ECO:0000256" key="5">
    <source>
        <dbReference type="ARBA" id="ARBA00022806"/>
    </source>
</evidence>
<dbReference type="InterPro" id="IPR000212">
    <property type="entry name" value="DNA_helicase_UvrD/REP"/>
</dbReference>
<feature type="compositionally biased region" description="Low complexity" evidence="16">
    <location>
        <begin position="895"/>
        <end position="906"/>
    </location>
</feature>
<dbReference type="PROSITE" id="PS51217">
    <property type="entry name" value="UVRD_HELICASE_CTER"/>
    <property type="match status" value="1"/>
</dbReference>
<evidence type="ECO:0000259" key="17">
    <source>
        <dbReference type="PROSITE" id="PS51198"/>
    </source>
</evidence>
<keyword evidence="5 14" id="KW-0347">Helicase</keyword>
<dbReference type="GO" id="GO:0004527">
    <property type="term" value="F:exonuclease activity"/>
    <property type="evidence" value="ECO:0007669"/>
    <property type="project" value="UniProtKB-KW"/>
</dbReference>
<evidence type="ECO:0000256" key="8">
    <source>
        <dbReference type="ARBA" id="ARBA00023125"/>
    </source>
</evidence>
<dbReference type="Pfam" id="PF12705">
    <property type="entry name" value="PDDEXK_1"/>
    <property type="match status" value="1"/>
</dbReference>
<gene>
    <name evidence="19" type="ORF">HSR6_1269</name>
</gene>
<evidence type="ECO:0000256" key="15">
    <source>
        <dbReference type="SAM" id="Coils"/>
    </source>
</evidence>
<dbReference type="Gene3D" id="3.40.50.300">
    <property type="entry name" value="P-loop containing nucleotide triphosphate hydrolases"/>
    <property type="match status" value="4"/>
</dbReference>
<dbReference type="Proteomes" id="UP000186165">
    <property type="component" value="Chromosome"/>
</dbReference>
<evidence type="ECO:0000256" key="16">
    <source>
        <dbReference type="SAM" id="MobiDB-lite"/>
    </source>
</evidence>
<dbReference type="InterPro" id="IPR027417">
    <property type="entry name" value="P-loop_NTPase"/>
</dbReference>
<keyword evidence="2 14" id="KW-0547">Nucleotide-binding</keyword>
<dbReference type="Gene3D" id="3.90.320.10">
    <property type="match status" value="1"/>
</dbReference>
<keyword evidence="10" id="KW-0413">Isomerase</keyword>
<comment type="catalytic activity">
    <reaction evidence="11">
        <text>Couples ATP hydrolysis with the unwinding of duplex DNA by translocating in the 3'-5' direction.</text>
        <dbReference type="EC" id="5.6.2.4"/>
    </reaction>
</comment>
<dbReference type="InterPro" id="IPR014017">
    <property type="entry name" value="DNA_helicase_UvrD-like_C"/>
</dbReference>
<sequence>MSSQTTATDSSYLRLNGAQQTLRDEYLAHDSGLFVMNAVPGAGKSVTVADLAAREILQGFYAGDPAPEQTVSVLSFNAEQADELGPKIADRLRALVEHEATRAAAAISEEELAALTRRIRQSDAIGTVDSLLREIFSDIIGAVGFEEMPAVGDELHLDNLHSSIYEALTETEAIAEELDHLTEAYPAGDYVDGAPELLKRGMKICRQQRLSTNEFRDRLLATIASVYPEGPPADPSDLTKTLHRVLDDEPAADLEDSLTTTETEAVIKADTTLYEDWHTTIEAYATILEEYRERYREAIRERSILSHTDVASLVARFLDGSHPAAEDHTRLRDRVLGRYRHRLQSLIIDEAQDISTIQHDALSPLVESDTRVFLAGDLRQSIYVWRDARPSLFAQAIEDGQYFGRDWQTHVTETTQTTYRARPDIAQAIDAICEPALTDDQRGNLAEFEIEYPRLSPNRESIEGPNVHVAGFDSPGSPGTPWYVDDDGSGEAPALAAQIATGLRDGTFEAEDEGEPTVLVLFRWRTHMDTYRQAFEDHGLTVANAASYLFAAPSTEIVLDVLDWLTAPFSTEALRTLVRESALDIEHAEPALAQANWSLADFDTSASNTEGLDADTRAVLSYLQELQRQAPTLRQQPVPSVIRTIIDTLALRADSYGLISTDPGQRVANCDALVDYVQEATSDVEIGLDELFERLDRIREDPYTGPSQPLPDTDAEVVFKTIHQAKGEEAAVVALADPAFPLHKHGPAGQRLVAAPGVFALAPPADTAGHLQTQTGEIFDLQPEYGGLYTPSKEQDPNTSGIFPVEGGLRWVSERWRESGFVGHNRLQRAVSETRAESWRLLYVALTRARDHLVLPLPWAAQTELQPRDRWRDTLIEGLGFEAVDGPGPYALEAPSGSPGPDSDPVGVRDAEGLQVPQPEAQADSASPIATRGPVAPETLPTLSPRFIRPSTLKPLTEDFEGTILAHLQNRPLHTETDGIDPDLPLVIDAMDTEAIGKVCHRVVTQAIDAGLDGQALRESDPAVEGIIETALDVHGPPASQAEREGLRAFLDEYVLSDLLDSELWVAVQQAQAVYTEVPVRGEFALDGTPVEVDGQADLVVQQPDGSWEVLDLKVALTEPNTTLKDRYRTQVGLYADLIERLVDGSVESRIETLGVTGRKPEREV</sequence>
<dbReference type="InterPro" id="IPR011604">
    <property type="entry name" value="PDDEXK-like_dom_sf"/>
</dbReference>
<keyword evidence="7 14" id="KW-0067">ATP-binding</keyword>
<keyword evidence="1" id="KW-0540">Nuclease</keyword>
<dbReference type="AlphaFoldDB" id="A0A1J1AC40"/>
<dbReference type="InterPro" id="IPR038726">
    <property type="entry name" value="PDDEXK_AddAB-type"/>
</dbReference>
<feature type="binding site" evidence="14">
    <location>
        <begin position="38"/>
        <end position="45"/>
    </location>
    <ligand>
        <name>ATP</name>
        <dbReference type="ChEBI" id="CHEBI:30616"/>
    </ligand>
</feature>
<keyword evidence="20" id="KW-1185">Reference proteome</keyword>
<evidence type="ECO:0000256" key="14">
    <source>
        <dbReference type="PROSITE-ProRule" id="PRU00560"/>
    </source>
</evidence>
<accession>A0A1J1AC40</accession>
<dbReference type="GeneID" id="30417796"/>
<dbReference type="PANTHER" id="PTHR11070:SF2">
    <property type="entry name" value="ATP-DEPENDENT DNA HELICASE SRS2"/>
    <property type="match status" value="1"/>
</dbReference>
<evidence type="ECO:0000256" key="1">
    <source>
        <dbReference type="ARBA" id="ARBA00022722"/>
    </source>
</evidence>
<dbReference type="GO" id="GO:0000725">
    <property type="term" value="P:recombinational repair"/>
    <property type="evidence" value="ECO:0007669"/>
    <property type="project" value="TreeGrafter"/>
</dbReference>
<comment type="catalytic activity">
    <reaction evidence="13">
        <text>ATP + H2O = ADP + phosphate + H(+)</text>
        <dbReference type="Rhea" id="RHEA:13065"/>
        <dbReference type="ChEBI" id="CHEBI:15377"/>
        <dbReference type="ChEBI" id="CHEBI:15378"/>
        <dbReference type="ChEBI" id="CHEBI:30616"/>
        <dbReference type="ChEBI" id="CHEBI:43474"/>
        <dbReference type="ChEBI" id="CHEBI:456216"/>
        <dbReference type="EC" id="5.6.2.4"/>
    </reaction>
</comment>
<feature type="domain" description="UvrD-like helicase C-terminal" evidence="18">
    <location>
        <begin position="435"/>
        <end position="727"/>
    </location>
</feature>
<keyword evidence="15" id="KW-0175">Coiled coil</keyword>
<keyword evidence="9" id="KW-0234">DNA repair</keyword>
<evidence type="ECO:0000256" key="7">
    <source>
        <dbReference type="ARBA" id="ARBA00022840"/>
    </source>
</evidence>
<dbReference type="KEGG" id="hhsr:HSR6_1269"/>
<evidence type="ECO:0000256" key="3">
    <source>
        <dbReference type="ARBA" id="ARBA00022763"/>
    </source>
</evidence>
<feature type="domain" description="UvrD-like helicase ATP-binding" evidence="17">
    <location>
        <begin position="17"/>
        <end position="422"/>
    </location>
</feature>
<evidence type="ECO:0000256" key="2">
    <source>
        <dbReference type="ARBA" id="ARBA00022741"/>
    </source>
</evidence>
<proteinExistence type="predicted"/>
<dbReference type="OrthoDB" id="203178at2157"/>
<protein>
    <recommendedName>
        <fullName evidence="12">DNA 3'-5' helicase</fullName>
        <ecNumber evidence="12">5.6.2.4</ecNumber>
    </recommendedName>
</protein>